<dbReference type="AlphaFoldDB" id="A0AAW1D4T1"/>
<proteinExistence type="predicted"/>
<protein>
    <recommendedName>
        <fullName evidence="12">Protein sleepless</fullName>
    </recommendedName>
</protein>
<evidence type="ECO:0000256" key="6">
    <source>
        <dbReference type="ARBA" id="ARBA00023136"/>
    </source>
</evidence>
<evidence type="ECO:0000256" key="1">
    <source>
        <dbReference type="ARBA" id="ARBA00004589"/>
    </source>
</evidence>
<organism evidence="10 11">
    <name type="scientific">Rhynocoris fuscipes</name>
    <dbReference type="NCBI Taxonomy" id="488301"/>
    <lineage>
        <taxon>Eukaryota</taxon>
        <taxon>Metazoa</taxon>
        <taxon>Ecdysozoa</taxon>
        <taxon>Arthropoda</taxon>
        <taxon>Hexapoda</taxon>
        <taxon>Insecta</taxon>
        <taxon>Pterygota</taxon>
        <taxon>Neoptera</taxon>
        <taxon>Paraneoptera</taxon>
        <taxon>Hemiptera</taxon>
        <taxon>Heteroptera</taxon>
        <taxon>Panheteroptera</taxon>
        <taxon>Cimicomorpha</taxon>
        <taxon>Reduviidae</taxon>
        <taxon>Harpactorinae</taxon>
        <taxon>Harpactorini</taxon>
        <taxon>Rhynocoris</taxon>
    </lineage>
</organism>
<evidence type="ECO:0000256" key="5">
    <source>
        <dbReference type="ARBA" id="ARBA00022989"/>
    </source>
</evidence>
<name>A0AAW1D4T1_9HEMI</name>
<keyword evidence="7" id="KW-0325">Glycoprotein</keyword>
<keyword evidence="3" id="KW-0812">Transmembrane</keyword>
<dbReference type="GO" id="GO:0030431">
    <property type="term" value="P:sleep"/>
    <property type="evidence" value="ECO:0007669"/>
    <property type="project" value="InterPro"/>
</dbReference>
<reference evidence="10 11" key="1">
    <citation type="submission" date="2022-12" db="EMBL/GenBank/DDBJ databases">
        <title>Chromosome-level genome assembly of true bugs.</title>
        <authorList>
            <person name="Ma L."/>
            <person name="Li H."/>
        </authorList>
    </citation>
    <scope>NUCLEOTIDE SEQUENCE [LARGE SCALE GENOMIC DNA]</scope>
    <source>
        <strain evidence="10">Lab_2022b</strain>
    </source>
</reference>
<dbReference type="GO" id="GO:0098552">
    <property type="term" value="C:side of membrane"/>
    <property type="evidence" value="ECO:0007669"/>
    <property type="project" value="UniProtKB-KW"/>
</dbReference>
<keyword evidence="8" id="KW-0449">Lipoprotein</keyword>
<dbReference type="PANTHER" id="PTHR33562">
    <property type="entry name" value="ATILLA, ISOFORM B-RELATED-RELATED"/>
    <property type="match status" value="1"/>
</dbReference>
<evidence type="ECO:0008006" key="12">
    <source>
        <dbReference type="Google" id="ProtNLM"/>
    </source>
</evidence>
<comment type="subcellular location">
    <subcellularLocation>
        <location evidence="1">Membrane</location>
        <topology evidence="1">Lipid-anchor</topology>
        <topology evidence="1">GPI-anchor</topology>
    </subcellularLocation>
</comment>
<gene>
    <name evidence="10" type="ORF">O3M35_009556</name>
</gene>
<dbReference type="Pfam" id="PF17064">
    <property type="entry name" value="QVR"/>
    <property type="match status" value="1"/>
</dbReference>
<accession>A0AAW1D4T1</accession>
<evidence type="ECO:0000256" key="2">
    <source>
        <dbReference type="ARBA" id="ARBA00022622"/>
    </source>
</evidence>
<keyword evidence="4 9" id="KW-0732">Signal</keyword>
<dbReference type="InterPro" id="IPR050975">
    <property type="entry name" value="Sleep_regulator"/>
</dbReference>
<evidence type="ECO:0000256" key="8">
    <source>
        <dbReference type="ARBA" id="ARBA00023288"/>
    </source>
</evidence>
<evidence type="ECO:0000256" key="3">
    <source>
        <dbReference type="ARBA" id="ARBA00022692"/>
    </source>
</evidence>
<evidence type="ECO:0000313" key="10">
    <source>
        <dbReference type="EMBL" id="KAK9505517.1"/>
    </source>
</evidence>
<keyword evidence="11" id="KW-1185">Reference proteome</keyword>
<feature type="chain" id="PRO_5043844625" description="Protein sleepless" evidence="9">
    <location>
        <begin position="24"/>
        <end position="151"/>
    </location>
</feature>
<comment type="caution">
    <text evidence="10">The sequence shown here is derived from an EMBL/GenBank/DDBJ whole genome shotgun (WGS) entry which is preliminary data.</text>
</comment>
<dbReference type="Proteomes" id="UP001461498">
    <property type="component" value="Unassembled WGS sequence"/>
</dbReference>
<dbReference type="PANTHER" id="PTHR33562:SF27">
    <property type="entry name" value="PROTEIN QUIVER"/>
    <property type="match status" value="1"/>
</dbReference>
<sequence length="151" mass="16960">MRAFLHIFLVIFNSVLLFNPGFAIRCYQCSTGTDPKGVDNCGAYAGFKKDMHIPVDCSSEESVTPGTFCMKETQQGPKGFIWDGRWRHVIRRCASVAETGVTGVCNWGVRENGIYWEQCYCSEDGCNNAFKFKSNIIVLITVSVMCFLLTR</sequence>
<evidence type="ECO:0000256" key="4">
    <source>
        <dbReference type="ARBA" id="ARBA00022729"/>
    </source>
</evidence>
<evidence type="ECO:0000256" key="7">
    <source>
        <dbReference type="ARBA" id="ARBA00023180"/>
    </source>
</evidence>
<feature type="signal peptide" evidence="9">
    <location>
        <begin position="1"/>
        <end position="23"/>
    </location>
</feature>
<evidence type="ECO:0000313" key="11">
    <source>
        <dbReference type="Proteomes" id="UP001461498"/>
    </source>
</evidence>
<keyword evidence="2" id="KW-0336">GPI-anchor</keyword>
<dbReference type="GO" id="GO:0032222">
    <property type="term" value="P:regulation of synaptic transmission, cholinergic"/>
    <property type="evidence" value="ECO:0007669"/>
    <property type="project" value="InterPro"/>
</dbReference>
<dbReference type="InterPro" id="IPR031424">
    <property type="entry name" value="QVR-like"/>
</dbReference>
<dbReference type="EMBL" id="JAPXFL010000006">
    <property type="protein sequence ID" value="KAK9505517.1"/>
    <property type="molecule type" value="Genomic_DNA"/>
</dbReference>
<keyword evidence="6" id="KW-0472">Membrane</keyword>
<keyword evidence="5" id="KW-1133">Transmembrane helix</keyword>
<evidence type="ECO:0000256" key="9">
    <source>
        <dbReference type="SAM" id="SignalP"/>
    </source>
</evidence>